<dbReference type="PANTHER" id="PTHR13627:SF33">
    <property type="entry name" value="LICD FAMILY PROTEIN"/>
    <property type="match status" value="1"/>
</dbReference>
<protein>
    <submittedName>
        <fullName evidence="2">Uncharacterized protein</fullName>
    </submittedName>
</protein>
<keyword evidence="1" id="KW-0732">Signal</keyword>
<feature type="chain" id="PRO_5035168605" evidence="1">
    <location>
        <begin position="19"/>
        <end position="310"/>
    </location>
</feature>
<dbReference type="Proteomes" id="UP000709295">
    <property type="component" value="Unassembled WGS sequence"/>
</dbReference>
<dbReference type="AlphaFoldDB" id="A0A8J5MGV9"/>
<dbReference type="InterPro" id="IPR052613">
    <property type="entry name" value="LicD_transferase"/>
</dbReference>
<name>A0A8J5MGV9_9STRA</name>
<reference evidence="2" key="1">
    <citation type="submission" date="2021-01" db="EMBL/GenBank/DDBJ databases">
        <title>Phytophthora aleatoria, a newly-described species from Pinus radiata is distinct from Phytophthora cactorum isolates based on comparative genomics.</title>
        <authorList>
            <person name="Mcdougal R."/>
            <person name="Panda P."/>
            <person name="Williams N."/>
            <person name="Studholme D.J."/>
        </authorList>
    </citation>
    <scope>NUCLEOTIDE SEQUENCE</scope>
    <source>
        <strain evidence="2">NZFS 4037</strain>
    </source>
</reference>
<accession>A0A8J5MGV9</accession>
<evidence type="ECO:0000313" key="2">
    <source>
        <dbReference type="EMBL" id="KAG6968428.1"/>
    </source>
</evidence>
<keyword evidence="3" id="KW-1185">Reference proteome</keyword>
<feature type="signal peptide" evidence="1">
    <location>
        <begin position="1"/>
        <end position="18"/>
    </location>
</feature>
<comment type="caution">
    <text evidence="2">The sequence shown here is derived from an EMBL/GenBank/DDBJ whole genome shotgun (WGS) entry which is preliminary data.</text>
</comment>
<sequence length="310" mass="34965">MASFSYLLRVLSLSSVLASPDSAFLPFHQTAGDRHFTVASDDWSCCPEQVPVIDTTDPFYSWVAALKTKAPRFEGHHDYLCDESLKNYQTWENCLPITTRFDEEECVGADRTDMLMQTRTPCQASVLHMLLVDVYTELERAGGEPALVFGTLLGAVRGEGIIPFTEDVDVGYQLQNDPMPVAIRRLQAKGYHVFMGSIWRVCVAPTHPLAARLYDPALAAPIESCTGPYLDLYRMELDPEVSGHWNIEHAQRRNGSIPVEKFQPYSKVTLNGVEYDTVADPVDFLIEEYGASYLRPMQDGRRKQWNGKYI</sequence>
<dbReference type="PANTHER" id="PTHR13627">
    <property type="entry name" value="FUKUTIN RELATED PROTEIN"/>
    <property type="match status" value="1"/>
</dbReference>
<organism evidence="2 3">
    <name type="scientific">Phytophthora aleatoria</name>
    <dbReference type="NCBI Taxonomy" id="2496075"/>
    <lineage>
        <taxon>Eukaryota</taxon>
        <taxon>Sar</taxon>
        <taxon>Stramenopiles</taxon>
        <taxon>Oomycota</taxon>
        <taxon>Peronosporomycetes</taxon>
        <taxon>Peronosporales</taxon>
        <taxon>Peronosporaceae</taxon>
        <taxon>Phytophthora</taxon>
    </lineage>
</organism>
<gene>
    <name evidence="2" type="ORF">JG688_00005819</name>
</gene>
<proteinExistence type="predicted"/>
<evidence type="ECO:0000313" key="3">
    <source>
        <dbReference type="Proteomes" id="UP000709295"/>
    </source>
</evidence>
<evidence type="ECO:0000256" key="1">
    <source>
        <dbReference type="SAM" id="SignalP"/>
    </source>
</evidence>
<dbReference type="EMBL" id="JAENGY010000240">
    <property type="protein sequence ID" value="KAG6968428.1"/>
    <property type="molecule type" value="Genomic_DNA"/>
</dbReference>